<keyword evidence="1" id="KW-0880">Kelch repeat</keyword>
<evidence type="ECO:0000256" key="1">
    <source>
        <dbReference type="ARBA" id="ARBA00022441"/>
    </source>
</evidence>
<sequence length="446" mass="49471">MIGQQKFTLQMYDLCYIQGSYITYIYALFQLLVEVKPQIVTDKPDLRYAHTATLIDDKIYMLGGGIPPRTNSIPPKETFLCLDVSTPFNTSEVNYIDILNNIVPPHRYAIAIKGGANNSTLFLYGGEVIGNQTMALVYTYDAQHDTWSVPNIIGTPPVGREFMFPVINYNGLFYMFGGSAGGVFVSDMFILDTIHFNWYKASSTFAPSNRDGYGAVFLPNKNIIYIGGFNGQSGWLPMNQVFLYDTTKDLWESKSTDGRVPSARAAFSAVLGLDAQRVIIFGGDTSATSNNFLSPEDALYFLDLNNFTWDIPKISGKIPSSRTFHRSLVIGKYMVVTFGAGYTRDEDNDILLLDISNNDEYVWTTSFVPQSLTSQPQSPIPQPSSQSITNTNTNSIGIAIGVSIGIIGGIALTVGSFFLYKQYKNRKEQRIAIPTPGNEGIRKERV</sequence>
<gene>
    <name evidence="4" type="ORF">RCL2_002990100</name>
</gene>
<keyword evidence="2" id="KW-0677">Repeat</keyword>
<name>A0A8H3R4Y4_9GLOM</name>
<dbReference type="PANTHER" id="PTHR46093">
    <property type="entry name" value="ACYL-COA-BINDING DOMAIN-CONTAINING PROTEIN 5"/>
    <property type="match status" value="1"/>
</dbReference>
<evidence type="ECO:0000313" key="5">
    <source>
        <dbReference type="Proteomes" id="UP000615446"/>
    </source>
</evidence>
<evidence type="ECO:0000256" key="3">
    <source>
        <dbReference type="SAM" id="Phobius"/>
    </source>
</evidence>
<proteinExistence type="predicted"/>
<dbReference type="EMBL" id="BLAL01000324">
    <property type="protein sequence ID" value="GET03564.1"/>
    <property type="molecule type" value="Genomic_DNA"/>
</dbReference>
<dbReference type="Proteomes" id="UP000615446">
    <property type="component" value="Unassembled WGS sequence"/>
</dbReference>
<keyword evidence="3" id="KW-0812">Transmembrane</keyword>
<comment type="caution">
    <text evidence="4">The sequence shown here is derived from an EMBL/GenBank/DDBJ whole genome shotgun (WGS) entry which is preliminary data.</text>
</comment>
<dbReference type="AlphaFoldDB" id="A0A8H3R4Y4"/>
<dbReference type="Gene3D" id="2.120.10.80">
    <property type="entry name" value="Kelch-type beta propeller"/>
    <property type="match status" value="2"/>
</dbReference>
<keyword evidence="3" id="KW-0472">Membrane</keyword>
<evidence type="ECO:0000313" key="4">
    <source>
        <dbReference type="EMBL" id="GET03564.1"/>
    </source>
</evidence>
<dbReference type="SUPFAM" id="SSF117281">
    <property type="entry name" value="Kelch motif"/>
    <property type="match status" value="1"/>
</dbReference>
<organism evidence="4 5">
    <name type="scientific">Rhizophagus clarus</name>
    <dbReference type="NCBI Taxonomy" id="94130"/>
    <lineage>
        <taxon>Eukaryota</taxon>
        <taxon>Fungi</taxon>
        <taxon>Fungi incertae sedis</taxon>
        <taxon>Mucoromycota</taxon>
        <taxon>Glomeromycotina</taxon>
        <taxon>Glomeromycetes</taxon>
        <taxon>Glomerales</taxon>
        <taxon>Glomeraceae</taxon>
        <taxon>Rhizophagus</taxon>
    </lineage>
</organism>
<keyword evidence="3" id="KW-1133">Transmembrane helix</keyword>
<evidence type="ECO:0008006" key="6">
    <source>
        <dbReference type="Google" id="ProtNLM"/>
    </source>
</evidence>
<dbReference type="PANTHER" id="PTHR46093:SF18">
    <property type="entry name" value="FIBRONECTIN TYPE-III DOMAIN-CONTAINING PROTEIN"/>
    <property type="match status" value="1"/>
</dbReference>
<evidence type="ECO:0000256" key="2">
    <source>
        <dbReference type="ARBA" id="ARBA00022737"/>
    </source>
</evidence>
<dbReference type="InterPro" id="IPR015915">
    <property type="entry name" value="Kelch-typ_b-propeller"/>
</dbReference>
<feature type="transmembrane region" description="Helical" evidence="3">
    <location>
        <begin position="396"/>
        <end position="420"/>
    </location>
</feature>
<protein>
    <recommendedName>
        <fullName evidence="6">Galactose oxidase</fullName>
    </recommendedName>
</protein>
<dbReference type="Pfam" id="PF24681">
    <property type="entry name" value="Kelch_KLHDC2_KLHL20_DRC7"/>
    <property type="match status" value="1"/>
</dbReference>
<reference evidence="4" key="1">
    <citation type="submission" date="2019-10" db="EMBL/GenBank/DDBJ databases">
        <title>Conservation and host-specific expression of non-tandemly repeated heterogenous ribosome RNA gene in arbuscular mycorrhizal fungi.</title>
        <authorList>
            <person name="Maeda T."/>
            <person name="Kobayashi Y."/>
            <person name="Nakagawa T."/>
            <person name="Ezawa T."/>
            <person name="Yamaguchi K."/>
            <person name="Bino T."/>
            <person name="Nishimoto Y."/>
            <person name="Shigenobu S."/>
            <person name="Kawaguchi M."/>
        </authorList>
    </citation>
    <scope>NUCLEOTIDE SEQUENCE</scope>
    <source>
        <strain evidence="4">HR1</strain>
    </source>
</reference>
<accession>A0A8H3R4Y4</accession>
<dbReference type="OrthoDB" id="432528at2759"/>